<dbReference type="GO" id="GO:0004803">
    <property type="term" value="F:transposase activity"/>
    <property type="evidence" value="ECO:0007669"/>
    <property type="project" value="InterPro"/>
</dbReference>
<dbReference type="InterPro" id="IPR003346">
    <property type="entry name" value="Transposase_20"/>
</dbReference>
<gene>
    <name evidence="3" type="ORF">HJG54_04285</name>
    <name evidence="4" type="ORF">HJG54_22965</name>
    <name evidence="5" type="ORF">HJG54_23740</name>
</gene>
<name>A0AA97AIH3_9CYAN</name>
<dbReference type="Pfam" id="PF02371">
    <property type="entry name" value="Transposase_20"/>
    <property type="match status" value="1"/>
</dbReference>
<evidence type="ECO:0000313" key="5">
    <source>
        <dbReference type="EMBL" id="WNZ25559.1"/>
    </source>
</evidence>
<dbReference type="AlphaFoldDB" id="A0AA97AIH3"/>
<feature type="domain" description="Transposase IS110-like N-terminal" evidence="1">
    <location>
        <begin position="5"/>
        <end position="146"/>
    </location>
</feature>
<evidence type="ECO:0000313" key="3">
    <source>
        <dbReference type="EMBL" id="WNZ22158.1"/>
    </source>
</evidence>
<reference evidence="5" key="1">
    <citation type="submission" date="2020-05" db="EMBL/GenBank/DDBJ databases">
        <authorList>
            <person name="Zhu T."/>
            <person name="Keshari N."/>
            <person name="Lu X."/>
        </authorList>
    </citation>
    <scope>NUCLEOTIDE SEQUENCE</scope>
    <source>
        <strain evidence="5">NK1-12</strain>
    </source>
</reference>
<dbReference type="EMBL" id="CP053586">
    <property type="protein sequence ID" value="WNZ25431.1"/>
    <property type="molecule type" value="Genomic_DNA"/>
</dbReference>
<dbReference type="GO" id="GO:0006313">
    <property type="term" value="P:DNA transposition"/>
    <property type="evidence" value="ECO:0007669"/>
    <property type="project" value="InterPro"/>
</dbReference>
<feature type="domain" description="Transposase IS116/IS110/IS902 C-terminal" evidence="2">
    <location>
        <begin position="219"/>
        <end position="304"/>
    </location>
</feature>
<dbReference type="Pfam" id="PF01548">
    <property type="entry name" value="DEDD_Tnp_IS110"/>
    <property type="match status" value="1"/>
</dbReference>
<dbReference type="InterPro" id="IPR002525">
    <property type="entry name" value="Transp_IS110-like_N"/>
</dbReference>
<proteinExistence type="predicted"/>
<dbReference type="NCBIfam" id="NF033542">
    <property type="entry name" value="transpos_IS110"/>
    <property type="match status" value="1"/>
</dbReference>
<dbReference type="RefSeq" id="WP_316431575.1">
    <property type="nucleotide sequence ID" value="NZ_CP053586.1"/>
</dbReference>
<organism evidence="5">
    <name type="scientific">Leptolyngbya sp. NK1-12</name>
    <dbReference type="NCBI Taxonomy" id="2547451"/>
    <lineage>
        <taxon>Bacteria</taxon>
        <taxon>Bacillati</taxon>
        <taxon>Cyanobacteriota</taxon>
        <taxon>Cyanophyceae</taxon>
        <taxon>Leptolyngbyales</taxon>
        <taxon>Leptolyngbyaceae</taxon>
        <taxon>Leptolyngbya group</taxon>
        <taxon>Leptolyngbya</taxon>
    </lineage>
</organism>
<evidence type="ECO:0000313" key="4">
    <source>
        <dbReference type="EMBL" id="WNZ25431.1"/>
    </source>
</evidence>
<sequence length="354" mass="40411">MKILAIDLGKYNSVACLFNTTPNQSEFETIATQRWALEQLLNQTKPDQIVIETSSITGWVHDFCQSLGYQVLVANPSAEAWRWKHVKRKTDKDDALKLAKLTALEQVSAVHGPVAERRQYRLGVKYRKTLVNRINRIQNHIRALFDHQGISIPSGHKAWTAAGIETLSQYRKPLAECQLNEFWRGELDLELQSLDALWQQLQQVDEQLEKVARQDEQVQLLQTIPGVGRRTAEVIVAALDNPHRFKNARQVSAYAGLVPDQRQSGQTNRLGRITCRGSRILRSACVEVAWVMLRYNPWAESIYQRIYGGQKTRKKIAIIAVARKRLVRCWAMLRHKQPWQDSTPLLSASTSPSS</sequence>
<dbReference type="GO" id="GO:0003677">
    <property type="term" value="F:DNA binding"/>
    <property type="evidence" value="ECO:0007669"/>
    <property type="project" value="InterPro"/>
</dbReference>
<dbReference type="EMBL" id="CP053586">
    <property type="protein sequence ID" value="WNZ22158.1"/>
    <property type="molecule type" value="Genomic_DNA"/>
</dbReference>
<evidence type="ECO:0000259" key="1">
    <source>
        <dbReference type="Pfam" id="PF01548"/>
    </source>
</evidence>
<dbReference type="PANTHER" id="PTHR33055">
    <property type="entry name" value="TRANSPOSASE FOR INSERTION SEQUENCE ELEMENT IS1111A"/>
    <property type="match status" value="1"/>
</dbReference>
<dbReference type="EMBL" id="CP053586">
    <property type="protein sequence ID" value="WNZ25559.1"/>
    <property type="molecule type" value="Genomic_DNA"/>
</dbReference>
<protein>
    <submittedName>
        <fullName evidence="5">IS110 family transposase</fullName>
    </submittedName>
</protein>
<accession>A0AA97AIH3</accession>
<dbReference type="PANTHER" id="PTHR33055:SF13">
    <property type="entry name" value="TRANSPOSASE"/>
    <property type="match status" value="1"/>
</dbReference>
<dbReference type="InterPro" id="IPR047650">
    <property type="entry name" value="Transpos_IS110"/>
</dbReference>
<evidence type="ECO:0000259" key="2">
    <source>
        <dbReference type="Pfam" id="PF02371"/>
    </source>
</evidence>